<sequence length="36" mass="3978">MDGSFRSSLTQLMPPLLPVGMEQVEKAAKKSRISDE</sequence>
<feature type="compositionally biased region" description="Polar residues" evidence="1">
    <location>
        <begin position="1"/>
        <end position="11"/>
    </location>
</feature>
<evidence type="ECO:0000256" key="1">
    <source>
        <dbReference type="SAM" id="MobiDB-lite"/>
    </source>
</evidence>
<evidence type="ECO:0000313" key="3">
    <source>
        <dbReference type="Proteomes" id="UP000253201"/>
    </source>
</evidence>
<proteinExistence type="predicted"/>
<dbReference type="Proteomes" id="UP000253201">
    <property type="component" value="Unassembled WGS sequence"/>
</dbReference>
<accession>A0ABX9G4L8</accession>
<keyword evidence="3" id="KW-1185">Reference proteome</keyword>
<feature type="compositionally biased region" description="Basic and acidic residues" evidence="1">
    <location>
        <begin position="23"/>
        <end position="36"/>
    </location>
</feature>
<gene>
    <name evidence="2" type="ORF">DFQ50_102451</name>
</gene>
<reference evidence="2 3" key="1">
    <citation type="submission" date="2018-06" db="EMBL/GenBank/DDBJ databases">
        <title>Genomic Encyclopedia of Type Strains, Phase IV (KMG-IV): sequencing the most valuable type-strain genomes for metagenomic binning, comparative biology and taxonomic classification.</title>
        <authorList>
            <person name="Goeker M."/>
        </authorList>
    </citation>
    <scope>NUCLEOTIDE SEQUENCE [LARGE SCALE GENOMIC DNA]</scope>
    <source>
        <strain evidence="2 3">DSM 27453</strain>
    </source>
</reference>
<protein>
    <submittedName>
        <fullName evidence="2">Uncharacterized protein</fullName>
    </submittedName>
</protein>
<comment type="caution">
    <text evidence="2">The sequence shown here is derived from an EMBL/GenBank/DDBJ whole genome shotgun (WGS) entry which is preliminary data.</text>
</comment>
<feature type="region of interest" description="Disordered" evidence="1">
    <location>
        <begin position="1"/>
        <end position="36"/>
    </location>
</feature>
<evidence type="ECO:0000313" key="2">
    <source>
        <dbReference type="EMBL" id="RBP13698.1"/>
    </source>
</evidence>
<name>A0ABX9G4L8_9ENTR</name>
<organism evidence="2 3">
    <name type="scientific">Pseudocitrobacter faecalis</name>
    <dbReference type="NCBI Taxonomy" id="1398493"/>
    <lineage>
        <taxon>Bacteria</taxon>
        <taxon>Pseudomonadati</taxon>
        <taxon>Pseudomonadota</taxon>
        <taxon>Gammaproteobacteria</taxon>
        <taxon>Enterobacterales</taxon>
        <taxon>Enterobacteriaceae</taxon>
        <taxon>Pseudocitrobacter</taxon>
    </lineage>
</organism>
<dbReference type="EMBL" id="QNRL01000002">
    <property type="protein sequence ID" value="RBP13698.1"/>
    <property type="molecule type" value="Genomic_DNA"/>
</dbReference>